<gene>
    <name evidence="2" type="ORF">IU459_33675</name>
</gene>
<name>A0ABS0D0W6_9NOCA</name>
<keyword evidence="1" id="KW-0812">Transmembrane</keyword>
<proteinExistence type="predicted"/>
<keyword evidence="3" id="KW-1185">Reference proteome</keyword>
<feature type="transmembrane region" description="Helical" evidence="1">
    <location>
        <begin position="67"/>
        <end position="88"/>
    </location>
</feature>
<protein>
    <submittedName>
        <fullName evidence="2">Uncharacterized protein</fullName>
    </submittedName>
</protein>
<comment type="caution">
    <text evidence="2">The sequence shown here is derived from an EMBL/GenBank/DDBJ whole genome shotgun (WGS) entry which is preliminary data.</text>
</comment>
<sequence length="89" mass="9966">MIETVLAYKDLPPEVTDQLRQMFQWLLWGVETGLIARLAWVSGRAGWEYFRPPPGPPAAPADVMRVLLSWVFATVAWPIAGSLLMDLAL</sequence>
<keyword evidence="1" id="KW-1133">Transmembrane helix</keyword>
<keyword evidence="1" id="KW-0472">Membrane</keyword>
<evidence type="ECO:0000313" key="2">
    <source>
        <dbReference type="EMBL" id="MBF6302454.1"/>
    </source>
</evidence>
<organism evidence="2 3">
    <name type="scientific">Nocardia amamiensis</name>
    <dbReference type="NCBI Taxonomy" id="404578"/>
    <lineage>
        <taxon>Bacteria</taxon>
        <taxon>Bacillati</taxon>
        <taxon>Actinomycetota</taxon>
        <taxon>Actinomycetes</taxon>
        <taxon>Mycobacteriales</taxon>
        <taxon>Nocardiaceae</taxon>
        <taxon>Nocardia</taxon>
    </lineage>
</organism>
<evidence type="ECO:0000256" key="1">
    <source>
        <dbReference type="SAM" id="Phobius"/>
    </source>
</evidence>
<evidence type="ECO:0000313" key="3">
    <source>
        <dbReference type="Proteomes" id="UP000702209"/>
    </source>
</evidence>
<accession>A0ABS0D0W6</accession>
<reference evidence="2 3" key="1">
    <citation type="submission" date="2020-10" db="EMBL/GenBank/DDBJ databases">
        <title>Identification of Nocardia species via Next-generation sequencing and recognition of intraspecies genetic diversity.</title>
        <authorList>
            <person name="Li P."/>
            <person name="Li P."/>
            <person name="Lu B."/>
        </authorList>
    </citation>
    <scope>NUCLEOTIDE SEQUENCE [LARGE SCALE GENOMIC DNA]</scope>
    <source>
        <strain evidence="2 3">BJ06-0157</strain>
    </source>
</reference>
<dbReference type="EMBL" id="JADLQX010000044">
    <property type="protein sequence ID" value="MBF6302454.1"/>
    <property type="molecule type" value="Genomic_DNA"/>
</dbReference>
<dbReference type="Proteomes" id="UP000702209">
    <property type="component" value="Unassembled WGS sequence"/>
</dbReference>
<dbReference type="RefSeq" id="WP_195133641.1">
    <property type="nucleotide sequence ID" value="NZ_JADLQX010000044.1"/>
</dbReference>